<dbReference type="InterPro" id="IPR024368">
    <property type="entry name" value="Ecl1/2/3"/>
</dbReference>
<keyword evidence="3" id="KW-1185">Reference proteome</keyword>
<evidence type="ECO:0000313" key="2">
    <source>
        <dbReference type="EMBL" id="PSR94418.1"/>
    </source>
</evidence>
<dbReference type="OrthoDB" id="3599883at2759"/>
<dbReference type="Proteomes" id="UP000241462">
    <property type="component" value="Unassembled WGS sequence"/>
</dbReference>
<organism evidence="2 3">
    <name type="scientific">Coniella lustricola</name>
    <dbReference type="NCBI Taxonomy" id="2025994"/>
    <lineage>
        <taxon>Eukaryota</taxon>
        <taxon>Fungi</taxon>
        <taxon>Dikarya</taxon>
        <taxon>Ascomycota</taxon>
        <taxon>Pezizomycotina</taxon>
        <taxon>Sordariomycetes</taxon>
        <taxon>Sordariomycetidae</taxon>
        <taxon>Diaporthales</taxon>
        <taxon>Schizoparmaceae</taxon>
        <taxon>Coniella</taxon>
    </lineage>
</organism>
<accession>A0A2T3AF62</accession>
<feature type="compositionally biased region" description="Low complexity" evidence="1">
    <location>
        <begin position="106"/>
        <end position="120"/>
    </location>
</feature>
<dbReference type="EMBL" id="KZ678398">
    <property type="protein sequence ID" value="PSR94418.1"/>
    <property type="molecule type" value="Genomic_DNA"/>
</dbReference>
<name>A0A2T3AF62_9PEZI</name>
<evidence type="ECO:0000256" key="1">
    <source>
        <dbReference type="SAM" id="MobiDB-lite"/>
    </source>
</evidence>
<sequence>MYHHRRKSGHNTSYTDVRKAVTVTDPTSRHKSSRPTMTRRGTSQFGTKLGKNPRDREREMEDDHWLSDERESFPLFCMTCEKQFVPRDEKAIYCSEACRAEDHPDLSPSSSTPRSLSYRTQTSPNYPFYAAGDPEPRDIIPRASPSRPHSMLISPPTPPQSASHHTSAMSALRSLSAREPSPPSPSGSYPSTIWPYTMRGATSPGTSYSSRPSSTVYSSTYESYGYTMTSQKSERPLPSRSPATYSRPKSIELVTPIQPMMGANGR</sequence>
<dbReference type="STRING" id="2025994.A0A2T3AF62"/>
<feature type="region of interest" description="Disordered" evidence="1">
    <location>
        <begin position="101"/>
        <end position="192"/>
    </location>
</feature>
<feature type="compositionally biased region" description="Polar residues" evidence="1">
    <location>
        <begin position="34"/>
        <end position="46"/>
    </location>
</feature>
<dbReference type="Pfam" id="PF12855">
    <property type="entry name" value="Ecl1"/>
    <property type="match status" value="1"/>
</dbReference>
<feature type="region of interest" description="Disordered" evidence="1">
    <location>
        <begin position="226"/>
        <end position="250"/>
    </location>
</feature>
<reference evidence="2 3" key="1">
    <citation type="journal article" date="2018" name="Mycol. Prog.">
        <title>Coniella lustricola, a new species from submerged detritus.</title>
        <authorList>
            <person name="Raudabaugh D.B."/>
            <person name="Iturriaga T."/>
            <person name="Carver A."/>
            <person name="Mondo S."/>
            <person name="Pangilinan J."/>
            <person name="Lipzen A."/>
            <person name="He G."/>
            <person name="Amirebrahimi M."/>
            <person name="Grigoriev I.V."/>
            <person name="Miller A.N."/>
        </authorList>
    </citation>
    <scope>NUCLEOTIDE SEQUENCE [LARGE SCALE GENOMIC DNA]</scope>
    <source>
        <strain evidence="2 3">B22-T-1</strain>
    </source>
</reference>
<gene>
    <name evidence="2" type="ORF">BD289DRAFT_459313</name>
</gene>
<feature type="compositionally biased region" description="Basic and acidic residues" evidence="1">
    <location>
        <begin position="52"/>
        <end position="64"/>
    </location>
</feature>
<dbReference type="AlphaFoldDB" id="A0A2T3AF62"/>
<evidence type="ECO:0000313" key="3">
    <source>
        <dbReference type="Proteomes" id="UP000241462"/>
    </source>
</evidence>
<evidence type="ECO:0008006" key="4">
    <source>
        <dbReference type="Google" id="ProtNLM"/>
    </source>
</evidence>
<protein>
    <recommendedName>
        <fullName evidence="4">Life-span regulatory factor-domain-containing protein</fullName>
    </recommendedName>
</protein>
<dbReference type="InParanoid" id="A0A2T3AF62"/>
<feature type="compositionally biased region" description="Low complexity" evidence="1">
    <location>
        <begin position="167"/>
        <end position="178"/>
    </location>
</feature>
<feature type="region of interest" description="Disordered" evidence="1">
    <location>
        <begin position="1"/>
        <end position="64"/>
    </location>
</feature>
<proteinExistence type="predicted"/>